<reference evidence="1 2" key="1">
    <citation type="submission" date="2021-03" db="EMBL/GenBank/DDBJ databases">
        <title>Aliifodinibius sp. nov., a new bacterium isolated from saline soil.</title>
        <authorList>
            <person name="Galisteo C."/>
            <person name="De La Haba R."/>
            <person name="Sanchez-Porro C."/>
            <person name="Ventosa A."/>
        </authorList>
    </citation>
    <scope>NUCLEOTIDE SEQUENCE [LARGE SCALE GENOMIC DNA]</scope>
    <source>
        <strain evidence="1 2">1BSP15-2V2</strain>
    </source>
</reference>
<dbReference type="EMBL" id="JAGGJA010000010">
    <property type="protein sequence ID" value="MCW9708091.1"/>
    <property type="molecule type" value="Genomic_DNA"/>
</dbReference>
<dbReference type="Proteomes" id="UP001207918">
    <property type="component" value="Unassembled WGS sequence"/>
</dbReference>
<dbReference type="RefSeq" id="WP_265766877.1">
    <property type="nucleotide sequence ID" value="NZ_JAGGJA010000010.1"/>
</dbReference>
<accession>A0ABT3PQG1</accession>
<comment type="caution">
    <text evidence="1">The sequence shown here is derived from an EMBL/GenBank/DDBJ whole genome shotgun (WGS) entry which is preliminary data.</text>
</comment>
<proteinExistence type="predicted"/>
<sequence length="85" mass="10117">MSSYKRNRSRKSWDIQKLKLRIQDALKAIEPVFLGEEGKDYDRDDMQLKCKAAHAYSQLASKHRKLLELEEIEERLSKLEEQHNT</sequence>
<name>A0ABT3PQG1_9BACT</name>
<evidence type="ECO:0000313" key="2">
    <source>
        <dbReference type="Proteomes" id="UP001207918"/>
    </source>
</evidence>
<evidence type="ECO:0000313" key="1">
    <source>
        <dbReference type="EMBL" id="MCW9708091.1"/>
    </source>
</evidence>
<gene>
    <name evidence="1" type="ORF">J6I44_14590</name>
</gene>
<organism evidence="1 2">
    <name type="scientific">Fodinibius salsisoli</name>
    <dbReference type="NCBI Taxonomy" id="2820877"/>
    <lineage>
        <taxon>Bacteria</taxon>
        <taxon>Pseudomonadati</taxon>
        <taxon>Balneolota</taxon>
        <taxon>Balneolia</taxon>
        <taxon>Balneolales</taxon>
        <taxon>Balneolaceae</taxon>
        <taxon>Fodinibius</taxon>
    </lineage>
</organism>
<keyword evidence="2" id="KW-1185">Reference proteome</keyword>
<protein>
    <submittedName>
        <fullName evidence="1">Uncharacterized protein</fullName>
    </submittedName>
</protein>